<organism evidence="1 2">
    <name type="scientific">Saccharopolyspora griseoalba</name>
    <dbReference type="NCBI Taxonomy" id="1431848"/>
    <lineage>
        <taxon>Bacteria</taxon>
        <taxon>Bacillati</taxon>
        <taxon>Actinomycetota</taxon>
        <taxon>Actinomycetes</taxon>
        <taxon>Pseudonocardiales</taxon>
        <taxon>Pseudonocardiaceae</taxon>
        <taxon>Saccharopolyspora</taxon>
    </lineage>
</organism>
<sequence>MTTWMFKQTEPELWTVGFYTPSGEWEAASDHGSQDEAAERVHYLNGGCARTTCSTSTGPN</sequence>
<dbReference type="Proteomes" id="UP001596504">
    <property type="component" value="Unassembled WGS sequence"/>
</dbReference>
<keyword evidence="2" id="KW-1185">Reference proteome</keyword>
<proteinExistence type="predicted"/>
<evidence type="ECO:0000313" key="1">
    <source>
        <dbReference type="EMBL" id="MFC7344597.1"/>
    </source>
</evidence>
<name>A0ABW2LTV4_9PSEU</name>
<evidence type="ECO:0000313" key="2">
    <source>
        <dbReference type="Proteomes" id="UP001596504"/>
    </source>
</evidence>
<evidence type="ECO:0008006" key="3">
    <source>
        <dbReference type="Google" id="ProtNLM"/>
    </source>
</evidence>
<accession>A0ABW2LTV4</accession>
<comment type="caution">
    <text evidence="1">The sequence shown here is derived from an EMBL/GenBank/DDBJ whole genome shotgun (WGS) entry which is preliminary data.</text>
</comment>
<dbReference type="EMBL" id="JBHTCJ010000017">
    <property type="protein sequence ID" value="MFC7344597.1"/>
    <property type="molecule type" value="Genomic_DNA"/>
</dbReference>
<reference evidence="2" key="1">
    <citation type="journal article" date="2019" name="Int. J. Syst. Evol. Microbiol.">
        <title>The Global Catalogue of Microorganisms (GCM) 10K type strain sequencing project: providing services to taxonomists for standard genome sequencing and annotation.</title>
        <authorList>
            <consortium name="The Broad Institute Genomics Platform"/>
            <consortium name="The Broad Institute Genome Sequencing Center for Infectious Disease"/>
            <person name="Wu L."/>
            <person name="Ma J."/>
        </authorList>
    </citation>
    <scope>NUCLEOTIDE SEQUENCE [LARGE SCALE GENOMIC DNA]</scope>
    <source>
        <strain evidence="2">WLHS5</strain>
    </source>
</reference>
<protein>
    <recommendedName>
        <fullName evidence="3">DUF1508 domain-containing protein</fullName>
    </recommendedName>
</protein>
<gene>
    <name evidence="1" type="ORF">ACFQRI_24585</name>
</gene>
<dbReference type="RefSeq" id="WP_380672534.1">
    <property type="nucleotide sequence ID" value="NZ_JBHTCJ010000017.1"/>
</dbReference>